<sequence>MLGGRVSTEGYYVYIYLLMGVGKNDLHLLKGAGGFWVRLVTLNKRYLGGNRVD</sequence>
<reference evidence="2" key="1">
    <citation type="journal article" date="2015" name="Proc. Natl. Acad. Sci. U.S.A.">
        <title>Genome sequencing of adzuki bean (Vigna angularis) provides insight into high starch and low fat accumulation and domestication.</title>
        <authorList>
            <person name="Yang K."/>
            <person name="Tian Z."/>
            <person name="Chen C."/>
            <person name="Luo L."/>
            <person name="Zhao B."/>
            <person name="Wang Z."/>
            <person name="Yu L."/>
            <person name="Li Y."/>
            <person name="Sun Y."/>
            <person name="Li W."/>
            <person name="Chen Y."/>
            <person name="Li Y."/>
            <person name="Zhang Y."/>
            <person name="Ai D."/>
            <person name="Zhao J."/>
            <person name="Shang C."/>
            <person name="Ma Y."/>
            <person name="Wu B."/>
            <person name="Wang M."/>
            <person name="Gao L."/>
            <person name="Sun D."/>
            <person name="Zhang P."/>
            <person name="Guo F."/>
            <person name="Wang W."/>
            <person name="Li Y."/>
            <person name="Wang J."/>
            <person name="Varshney R.K."/>
            <person name="Wang J."/>
            <person name="Ling H.Q."/>
            <person name="Wan P."/>
        </authorList>
    </citation>
    <scope>NUCLEOTIDE SEQUENCE</scope>
    <source>
        <strain evidence="2">cv. Jingnong 6</strain>
    </source>
</reference>
<evidence type="ECO:0000313" key="1">
    <source>
        <dbReference type="EMBL" id="KOM47652.1"/>
    </source>
</evidence>
<accession>A0A0L9UYJ5</accession>
<evidence type="ECO:0000313" key="2">
    <source>
        <dbReference type="Proteomes" id="UP000053144"/>
    </source>
</evidence>
<dbReference type="AlphaFoldDB" id="A0A0L9UYJ5"/>
<protein>
    <submittedName>
        <fullName evidence="1">Uncharacterized protein</fullName>
    </submittedName>
</protein>
<organism evidence="1 2">
    <name type="scientific">Phaseolus angularis</name>
    <name type="common">Azuki bean</name>
    <name type="synonym">Vigna angularis</name>
    <dbReference type="NCBI Taxonomy" id="3914"/>
    <lineage>
        <taxon>Eukaryota</taxon>
        <taxon>Viridiplantae</taxon>
        <taxon>Streptophyta</taxon>
        <taxon>Embryophyta</taxon>
        <taxon>Tracheophyta</taxon>
        <taxon>Spermatophyta</taxon>
        <taxon>Magnoliopsida</taxon>
        <taxon>eudicotyledons</taxon>
        <taxon>Gunneridae</taxon>
        <taxon>Pentapetalae</taxon>
        <taxon>rosids</taxon>
        <taxon>fabids</taxon>
        <taxon>Fabales</taxon>
        <taxon>Fabaceae</taxon>
        <taxon>Papilionoideae</taxon>
        <taxon>50 kb inversion clade</taxon>
        <taxon>NPAAA clade</taxon>
        <taxon>indigoferoid/millettioid clade</taxon>
        <taxon>Phaseoleae</taxon>
        <taxon>Vigna</taxon>
    </lineage>
</organism>
<dbReference type="Proteomes" id="UP000053144">
    <property type="component" value="Chromosome 7"/>
</dbReference>
<dbReference type="Gramene" id="KOM47652">
    <property type="protein sequence ID" value="KOM47652"/>
    <property type="gene ID" value="LR48_Vigan07g135600"/>
</dbReference>
<dbReference type="EMBL" id="CM003377">
    <property type="protein sequence ID" value="KOM47652.1"/>
    <property type="molecule type" value="Genomic_DNA"/>
</dbReference>
<name>A0A0L9UYJ5_PHAAN</name>
<proteinExistence type="predicted"/>
<gene>
    <name evidence="1" type="ORF">LR48_Vigan07g135600</name>
</gene>